<proteinExistence type="predicted"/>
<evidence type="ECO:0000313" key="1">
    <source>
        <dbReference type="EMBL" id="KZX17010.1"/>
    </source>
</evidence>
<evidence type="ECO:0000313" key="2">
    <source>
        <dbReference type="Proteomes" id="UP000077275"/>
    </source>
</evidence>
<gene>
    <name evidence="1" type="ORF">MBCUT_04130</name>
</gene>
<sequence length="65" mass="7593">MPEERPESRILNFKNSNELLEKYNLKNLDRKHHPKLNKLETARSSIAHGEVAVVSSKKDIFHILQ</sequence>
<dbReference type="EMBL" id="LWMW01000075">
    <property type="protein sequence ID" value="KZX17010.1"/>
    <property type="molecule type" value="Genomic_DNA"/>
</dbReference>
<keyword evidence="2" id="KW-1185">Reference proteome</keyword>
<protein>
    <recommendedName>
        <fullName evidence="3">RiboL-PSP-HEPN domain-containing protein</fullName>
    </recommendedName>
</protein>
<dbReference type="RefSeq" id="WP_067258299.1">
    <property type="nucleotide sequence ID" value="NZ_LWMW01000075.1"/>
</dbReference>
<dbReference type="Proteomes" id="UP000077275">
    <property type="component" value="Unassembled WGS sequence"/>
</dbReference>
<reference evidence="1 2" key="1">
    <citation type="submission" date="2016-04" db="EMBL/GenBank/DDBJ databases">
        <title>Genome sequence of Methanobrevibacter cuticularis DSM 11139.</title>
        <authorList>
            <person name="Poehlein A."/>
            <person name="Seedorf H."/>
            <person name="Daniel R."/>
        </authorList>
    </citation>
    <scope>NUCLEOTIDE SEQUENCE [LARGE SCALE GENOMIC DNA]</scope>
    <source>
        <strain evidence="1 2">DSM 11139</strain>
    </source>
</reference>
<accession>A0A166ETZ2</accession>
<comment type="caution">
    <text evidence="1">The sequence shown here is derived from an EMBL/GenBank/DDBJ whole genome shotgun (WGS) entry which is preliminary data.</text>
</comment>
<dbReference type="AlphaFoldDB" id="A0A166ETZ2"/>
<organism evidence="1 2">
    <name type="scientific">Methanobrevibacter cuticularis</name>
    <dbReference type="NCBI Taxonomy" id="47311"/>
    <lineage>
        <taxon>Archaea</taxon>
        <taxon>Methanobacteriati</taxon>
        <taxon>Methanobacteriota</taxon>
        <taxon>Methanomada group</taxon>
        <taxon>Methanobacteria</taxon>
        <taxon>Methanobacteriales</taxon>
        <taxon>Methanobacteriaceae</taxon>
        <taxon>Methanobrevibacter</taxon>
    </lineage>
</organism>
<name>A0A166ETZ2_9EURY</name>
<evidence type="ECO:0008006" key="3">
    <source>
        <dbReference type="Google" id="ProtNLM"/>
    </source>
</evidence>